<comment type="caution">
    <text evidence="1">The sequence shown here is derived from an EMBL/GenBank/DDBJ whole genome shotgun (WGS) entry which is preliminary data.</text>
</comment>
<dbReference type="AlphaFoldDB" id="A0A511HQ19"/>
<reference evidence="1 4" key="2">
    <citation type="submission" date="2019-07" db="EMBL/GenBank/DDBJ databases">
        <title>Whole genome shotgun sequence of Myxococcus virescens NBRC 100334.</title>
        <authorList>
            <person name="Hosoyama A."/>
            <person name="Uohara A."/>
            <person name="Ohji S."/>
            <person name="Ichikawa N."/>
        </authorList>
    </citation>
    <scope>NUCLEOTIDE SEQUENCE [LARGE SCALE GENOMIC DNA]</scope>
    <source>
        <strain evidence="1 4">NBRC 100334</strain>
    </source>
</reference>
<organism evidence="1 4">
    <name type="scientific">Myxococcus virescens</name>
    <dbReference type="NCBI Taxonomy" id="83456"/>
    <lineage>
        <taxon>Bacteria</taxon>
        <taxon>Pseudomonadati</taxon>
        <taxon>Myxococcota</taxon>
        <taxon>Myxococcia</taxon>
        <taxon>Myxococcales</taxon>
        <taxon>Cystobacterineae</taxon>
        <taxon>Myxococcaceae</taxon>
        <taxon>Myxococcus</taxon>
    </lineage>
</organism>
<sequence>MSAPLGGSYRYTREGRGVFHFPLARPWTWALTHHGMWSVFVADVEPARQGVPARRHPLHPPAELMGCWLAIYATQEYDAEAVRWLREAHGLEVPAGDVLPADSYVAVARLAEVSTVGNDYRAFGRDPWWAPRNAPFCRGTIAWWLEEIQYVEPLPSAPAKRLAPVDPGLVPELRERMRLARDKLWRPEVYAVPASLPTLPAPPPRAIIDDRPVPPMLAVPEQLGLFGEAPQREESTTSTPLMQEAPPAESLPEAAVHVDVLDTLHQLQPPCRTPPAVLMEGARRVRALLADGKPHEWRELWAVATIDPARGSLAYRVTEALAVHGPLLPWRVRTTGTCKGDGYAWFTLAEDVSCSATP</sequence>
<name>A0A511HQ19_9BACT</name>
<accession>A0A511HQ19</accession>
<protein>
    <submittedName>
        <fullName evidence="1">Uncharacterized protein</fullName>
    </submittedName>
</protein>
<evidence type="ECO:0000313" key="2">
    <source>
        <dbReference type="EMBL" id="SDE53822.1"/>
    </source>
</evidence>
<dbReference type="Proteomes" id="UP000321224">
    <property type="component" value="Unassembled WGS sequence"/>
</dbReference>
<dbReference type="EMBL" id="BJVY01000074">
    <property type="protein sequence ID" value="GEL75455.1"/>
    <property type="molecule type" value="Genomic_DNA"/>
</dbReference>
<keyword evidence="3" id="KW-1185">Reference proteome</keyword>
<dbReference type="Proteomes" id="UP000198717">
    <property type="component" value="Unassembled WGS sequence"/>
</dbReference>
<reference evidence="2 3" key="1">
    <citation type="submission" date="2016-10" db="EMBL/GenBank/DDBJ databases">
        <authorList>
            <person name="Varghese N."/>
            <person name="Submissions S."/>
        </authorList>
    </citation>
    <scope>NUCLEOTIDE SEQUENCE [LARGE SCALE GENOMIC DNA]</scope>
    <source>
        <strain evidence="2 3">DSM 2260</strain>
    </source>
</reference>
<dbReference type="EMBL" id="FNAJ01000008">
    <property type="protein sequence ID" value="SDE53822.1"/>
    <property type="molecule type" value="Genomic_DNA"/>
</dbReference>
<evidence type="ECO:0000313" key="1">
    <source>
        <dbReference type="EMBL" id="GEL75455.1"/>
    </source>
</evidence>
<proteinExistence type="predicted"/>
<dbReference type="RefSeq" id="WP_244171952.1">
    <property type="nucleotide sequence ID" value="NZ_BJVY01000074.1"/>
</dbReference>
<gene>
    <name evidence="1" type="ORF">MVI01_72390</name>
    <name evidence="2" type="ORF">SAMN04488504_108112</name>
</gene>
<evidence type="ECO:0000313" key="3">
    <source>
        <dbReference type="Proteomes" id="UP000198717"/>
    </source>
</evidence>
<evidence type="ECO:0000313" key="4">
    <source>
        <dbReference type="Proteomes" id="UP000321224"/>
    </source>
</evidence>